<comment type="caution">
    <text evidence="3">The sequence shown here is derived from an EMBL/GenBank/DDBJ whole genome shotgun (WGS) entry which is preliminary data.</text>
</comment>
<evidence type="ECO:0000313" key="4">
    <source>
        <dbReference type="Proteomes" id="UP000437736"/>
    </source>
</evidence>
<reference evidence="3 4" key="1">
    <citation type="submission" date="2019-11" db="EMBL/GenBank/DDBJ databases">
        <title>Acidiferrimicrobium australis gen. nov., sp. nov., an acidophilic and obligately heterotrophic, member of the Actinobacteria that catalyses dissimilatory oxido- reduction of iron isolated from metal-rich acidic water in Chile.</title>
        <authorList>
            <person name="Gonzalez D."/>
            <person name="Huber K."/>
            <person name="Hedrich S."/>
            <person name="Rojas-Villalobos C."/>
            <person name="Quatrini R."/>
            <person name="Dinamarca M.A."/>
            <person name="Schwarz A."/>
            <person name="Canales C."/>
            <person name="Nancucheo I."/>
        </authorList>
    </citation>
    <scope>NUCLEOTIDE SEQUENCE [LARGE SCALE GENOMIC DNA]</scope>
    <source>
        <strain evidence="3 4">USS-CCA1</strain>
    </source>
</reference>
<keyword evidence="2" id="KW-1133">Transmembrane helix</keyword>
<evidence type="ECO:0000256" key="2">
    <source>
        <dbReference type="SAM" id="Phobius"/>
    </source>
</evidence>
<accession>A0ABW9QW29</accession>
<protein>
    <submittedName>
        <fullName evidence="3">Uncharacterized protein</fullName>
    </submittedName>
</protein>
<evidence type="ECO:0000313" key="3">
    <source>
        <dbReference type="EMBL" id="MST33841.1"/>
    </source>
</evidence>
<gene>
    <name evidence="3" type="ORF">GHK86_14080</name>
</gene>
<keyword evidence="4" id="KW-1185">Reference proteome</keyword>
<sequence length="158" mass="17422">MAKTISPSPEPSGSPPGNNVRDRKHKWIQAPDGSWVLEPKRHHVFRWIVGTAAALLALIVVFVGVVINGAVDQLNVEQQAHAITPTQYTAVKLGVTQQQLESQLGKQPENAQEFVSKGILNQGQLNSSCVYYNESGKTFGHVYQFCFTNDQLETKSAY</sequence>
<dbReference type="Proteomes" id="UP000437736">
    <property type="component" value="Unassembled WGS sequence"/>
</dbReference>
<keyword evidence="2" id="KW-0472">Membrane</keyword>
<proteinExistence type="predicted"/>
<dbReference type="Gene3D" id="3.10.450.730">
    <property type="entry name" value="BLIP domain"/>
    <property type="match status" value="1"/>
</dbReference>
<feature type="transmembrane region" description="Helical" evidence="2">
    <location>
        <begin position="44"/>
        <end position="67"/>
    </location>
</feature>
<name>A0ABW9QW29_9ACTN</name>
<organism evidence="3 4">
    <name type="scientific">Acidiferrimicrobium australe</name>
    <dbReference type="NCBI Taxonomy" id="2664430"/>
    <lineage>
        <taxon>Bacteria</taxon>
        <taxon>Bacillati</taxon>
        <taxon>Actinomycetota</taxon>
        <taxon>Acidimicrobiia</taxon>
        <taxon>Acidimicrobiales</taxon>
        <taxon>Acidimicrobiaceae</taxon>
        <taxon>Acidiferrimicrobium</taxon>
    </lineage>
</organism>
<feature type="region of interest" description="Disordered" evidence="1">
    <location>
        <begin position="1"/>
        <end position="23"/>
    </location>
</feature>
<keyword evidence="2" id="KW-0812">Transmembrane</keyword>
<evidence type="ECO:0000256" key="1">
    <source>
        <dbReference type="SAM" id="MobiDB-lite"/>
    </source>
</evidence>
<dbReference type="EMBL" id="WJHE01000742">
    <property type="protein sequence ID" value="MST33841.1"/>
    <property type="molecule type" value="Genomic_DNA"/>
</dbReference>